<protein>
    <submittedName>
        <fullName evidence="9">HlyD family secretion protein</fullName>
    </submittedName>
</protein>
<evidence type="ECO:0000256" key="5">
    <source>
        <dbReference type="SAM" id="Coils"/>
    </source>
</evidence>
<keyword evidence="5" id="KW-0175">Coiled coil</keyword>
<keyword evidence="4 6" id="KW-0472">Membrane</keyword>
<evidence type="ECO:0000259" key="7">
    <source>
        <dbReference type="Pfam" id="PF25917"/>
    </source>
</evidence>
<reference evidence="9 10" key="1">
    <citation type="submission" date="2024-09" db="EMBL/GenBank/DDBJ databases">
        <authorList>
            <person name="Sun Q."/>
            <person name="Mori K."/>
        </authorList>
    </citation>
    <scope>NUCLEOTIDE SEQUENCE [LARGE SCALE GENOMIC DNA]</scope>
    <source>
        <strain evidence="9 10">CCM 7765</strain>
    </source>
</reference>
<accession>A0ABV6HFY9</accession>
<feature type="coiled-coil region" evidence="5">
    <location>
        <begin position="133"/>
        <end position="233"/>
    </location>
</feature>
<dbReference type="InterPro" id="IPR058792">
    <property type="entry name" value="Beta-barrel_RND_2"/>
</dbReference>
<dbReference type="SUPFAM" id="SSF111369">
    <property type="entry name" value="HlyD-like secretion proteins"/>
    <property type="match status" value="3"/>
</dbReference>
<keyword evidence="10" id="KW-1185">Reference proteome</keyword>
<evidence type="ECO:0000256" key="1">
    <source>
        <dbReference type="ARBA" id="ARBA00004167"/>
    </source>
</evidence>
<dbReference type="Pfam" id="PF25917">
    <property type="entry name" value="BSH_RND"/>
    <property type="match status" value="1"/>
</dbReference>
<feature type="domain" description="CusB-like beta-barrel" evidence="8">
    <location>
        <begin position="274"/>
        <end position="316"/>
    </location>
</feature>
<dbReference type="InterPro" id="IPR058625">
    <property type="entry name" value="MdtA-like_BSH"/>
</dbReference>
<organism evidence="9 10">
    <name type="scientific">Olivibacter oleidegradans</name>
    <dbReference type="NCBI Taxonomy" id="760123"/>
    <lineage>
        <taxon>Bacteria</taxon>
        <taxon>Pseudomonadati</taxon>
        <taxon>Bacteroidota</taxon>
        <taxon>Sphingobacteriia</taxon>
        <taxon>Sphingobacteriales</taxon>
        <taxon>Sphingobacteriaceae</taxon>
        <taxon>Olivibacter</taxon>
    </lineage>
</organism>
<name>A0ABV6HFY9_9SPHI</name>
<dbReference type="Gene3D" id="1.10.287.470">
    <property type="entry name" value="Helix hairpin bin"/>
    <property type="match status" value="2"/>
</dbReference>
<dbReference type="InterPro" id="IPR050739">
    <property type="entry name" value="MFP"/>
</dbReference>
<dbReference type="RefSeq" id="WP_130854426.1">
    <property type="nucleotide sequence ID" value="NZ_JBHLWO010000001.1"/>
</dbReference>
<dbReference type="PRINTS" id="PR01490">
    <property type="entry name" value="RTXTOXIND"/>
</dbReference>
<evidence type="ECO:0000256" key="4">
    <source>
        <dbReference type="ARBA" id="ARBA00023136"/>
    </source>
</evidence>
<dbReference type="PANTHER" id="PTHR30386:SF26">
    <property type="entry name" value="TRANSPORT PROTEIN COMB"/>
    <property type="match status" value="1"/>
</dbReference>
<evidence type="ECO:0000256" key="2">
    <source>
        <dbReference type="ARBA" id="ARBA00022692"/>
    </source>
</evidence>
<feature type="domain" description="Multidrug resistance protein MdtA-like barrel-sandwich hybrid" evidence="7">
    <location>
        <begin position="61"/>
        <end position="268"/>
    </location>
</feature>
<dbReference type="EMBL" id="JBHLWO010000001">
    <property type="protein sequence ID" value="MFC0317776.1"/>
    <property type="molecule type" value="Genomic_DNA"/>
</dbReference>
<evidence type="ECO:0000256" key="3">
    <source>
        <dbReference type="ARBA" id="ARBA00022989"/>
    </source>
</evidence>
<evidence type="ECO:0000259" key="8">
    <source>
        <dbReference type="Pfam" id="PF25954"/>
    </source>
</evidence>
<comment type="subcellular location">
    <subcellularLocation>
        <location evidence="1">Membrane</location>
        <topology evidence="1">Single-pass membrane protein</topology>
    </subcellularLocation>
</comment>
<dbReference type="PANTHER" id="PTHR30386">
    <property type="entry name" value="MEMBRANE FUSION SUBUNIT OF EMRAB-TOLC MULTIDRUG EFFLUX PUMP"/>
    <property type="match status" value="1"/>
</dbReference>
<dbReference type="Pfam" id="PF25954">
    <property type="entry name" value="Beta-barrel_RND_2"/>
    <property type="match status" value="1"/>
</dbReference>
<feature type="transmembrane region" description="Helical" evidence="6">
    <location>
        <begin position="20"/>
        <end position="38"/>
    </location>
</feature>
<proteinExistence type="predicted"/>
<keyword evidence="3 6" id="KW-1133">Transmembrane helix</keyword>
<sequence>METNNQTTAKEPEKKSGNKGFAIVFVLLILVGGTYGVIKYLHAQKHEETDDAQIVSTISPVIPRVSGYIKEVRVSDNQMVHKGDTLVILDDRDYQVSLAQAEASLASARSNAHVAGAGIQVAQANISTSQVNVNTVEAQIESAKVNLWRAENDFKRYENLIKDHSITQQQYEEALATKQLAQRQLDVLQTQKQSAARQAAAVGTQKSVSAGQASVAEATIKQREAEVEAAKLNVSYTVITASIDGQVGKVNLQPGQFLGAGQSLFNIVPTTEKWVIANFKETQLTKMKTGQKVSIKVDAYPDSTLEGVVASFSPATGAAQSLLPPDNASGNFVKVVQRIPVRIDFNEGQSPELIQKIRTGMNVLVDVHLN</sequence>
<evidence type="ECO:0000313" key="9">
    <source>
        <dbReference type="EMBL" id="MFC0317776.1"/>
    </source>
</evidence>
<keyword evidence="2 6" id="KW-0812">Transmembrane</keyword>
<dbReference type="Gene3D" id="2.40.30.170">
    <property type="match status" value="1"/>
</dbReference>
<evidence type="ECO:0000256" key="6">
    <source>
        <dbReference type="SAM" id="Phobius"/>
    </source>
</evidence>
<comment type="caution">
    <text evidence="9">The sequence shown here is derived from an EMBL/GenBank/DDBJ whole genome shotgun (WGS) entry which is preliminary data.</text>
</comment>
<gene>
    <name evidence="9" type="ORF">ACFFI0_05625</name>
</gene>
<dbReference type="Proteomes" id="UP001589774">
    <property type="component" value="Unassembled WGS sequence"/>
</dbReference>
<evidence type="ECO:0000313" key="10">
    <source>
        <dbReference type="Proteomes" id="UP001589774"/>
    </source>
</evidence>
<dbReference type="Gene3D" id="2.40.50.100">
    <property type="match status" value="1"/>
</dbReference>